<dbReference type="GO" id="GO:0005524">
    <property type="term" value="F:ATP binding"/>
    <property type="evidence" value="ECO:0007669"/>
    <property type="project" value="UniProtKB-KW"/>
</dbReference>
<accession>A0A7R9BIE5</accession>
<evidence type="ECO:0000256" key="12">
    <source>
        <dbReference type="SAM" id="MobiDB-lite"/>
    </source>
</evidence>
<keyword evidence="8" id="KW-0833">Ubl conjugation pathway</keyword>
<keyword evidence="16" id="KW-1185">Reference proteome</keyword>
<evidence type="ECO:0000256" key="3">
    <source>
        <dbReference type="ARBA" id="ARBA00005673"/>
    </source>
</evidence>
<comment type="similarity">
    <text evidence="4">Belongs to the SGT1 family.</text>
</comment>
<dbReference type="GO" id="GO:0008641">
    <property type="term" value="F:ubiquitin-like modifier activating enzyme activity"/>
    <property type="evidence" value="ECO:0007669"/>
    <property type="project" value="InterPro"/>
</dbReference>
<feature type="region of interest" description="Disordered" evidence="12">
    <location>
        <begin position="206"/>
        <end position="243"/>
    </location>
</feature>
<dbReference type="InterPro" id="IPR007699">
    <property type="entry name" value="SGS_dom"/>
</dbReference>
<organism evidence="15">
    <name type="scientific">Notodromas monacha</name>
    <dbReference type="NCBI Taxonomy" id="399045"/>
    <lineage>
        <taxon>Eukaryota</taxon>
        <taxon>Metazoa</taxon>
        <taxon>Ecdysozoa</taxon>
        <taxon>Arthropoda</taxon>
        <taxon>Crustacea</taxon>
        <taxon>Oligostraca</taxon>
        <taxon>Ostracoda</taxon>
        <taxon>Podocopa</taxon>
        <taxon>Podocopida</taxon>
        <taxon>Cypridocopina</taxon>
        <taxon>Cypridoidea</taxon>
        <taxon>Cyprididae</taxon>
        <taxon>Notodromas</taxon>
    </lineage>
</organism>
<dbReference type="PANTHER" id="PTHR45862">
    <property type="entry name" value="PROTEIN SGT1 HOMOLOG"/>
    <property type="match status" value="1"/>
</dbReference>
<dbReference type="GO" id="GO:0046872">
    <property type="term" value="F:metal ion binding"/>
    <property type="evidence" value="ECO:0007669"/>
    <property type="project" value="UniProtKB-KW"/>
</dbReference>
<dbReference type="Pfam" id="PF14732">
    <property type="entry name" value="UAE_UbL"/>
    <property type="match status" value="1"/>
</dbReference>
<protein>
    <submittedName>
        <fullName evidence="15">Uncharacterized protein</fullName>
    </submittedName>
</protein>
<feature type="compositionally biased region" description="Acidic residues" evidence="12">
    <location>
        <begin position="206"/>
        <end position="220"/>
    </location>
</feature>
<evidence type="ECO:0000313" key="15">
    <source>
        <dbReference type="EMBL" id="CAD7274350.1"/>
    </source>
</evidence>
<sequence length="957" mass="106838">MVEMKVHPLAVTGKADLADAVAKSKVLVVGAGGIGCELLKNLVLSGFRDIVVVDLDTIDVSNLNRQFLFQKQHVSQSKAKVARESALAFDPDATIESVHGSIMSPEFGVTYFKQFTLVMNALDNNAARTHVNRLCLSAEIPLIESGTAGYFGQVKVIKKGLFECFECQPPSRTKTFPNCTIRNTPSEPIHCIVWAKHLFSQLFGEEDDENEVSPDMDDPELGGSAGERALNNNGAENTTSGPRVSTKAWAKEIGYDPKKLFMKFFHSDIQYLLSMKKLWEKRRPPTPLDCEKLDEEAGCSTDSSSDKLEDLKMWSLQDCFIHFSEAVGILKVRAEKDDLTWDKDDCPSLDFVTACSNIRAAVFGIPRKTRFDVKSMAGNIIPAIATTNAIVAGGMVVEAFKILRNKIEDCKLESLHMIAPDVQVNNGVILISSEEGEIDTTNRTLADFQIRDGTELSCDDFLQDYSLVVCILDVEEPLENGEEFQVIGKDALATFEESRKTDLADGKAELVVSTSEAIEIDEEELTYAGEKIYGMDDDDDADAIKEVPLDVSETKKRGLSQDGIIDEPVAKKVKVASQIKSRRRSPCRNCEMCNYNDPSLEYELAAAALDAFADEDYGVAIEQLTLILLEGTELRPNLLLKRAECFYKIERYVEALNDVNYLLEELPDHTRALHFKARVLLSCHQIKEARDIFVELSQRKEVLDSDLKVFEYIRLSEEKLARIESQKLRLLAVEEEALRKKTESEEVEKMAASTASAAEAVKAPSKIRHEWYQTDATVIVSVLAKGLTKDLVNVDATTHTLVLELKYPDETKRVEIDLLHPIKSVETSFKVTPSKVEVTLKKTEGVRWDKLEANPADVQQRLADVRPSYPTSAKCHHNWDALEQEVKKEEAEEKLEGDAALQKVFADIYAGASDEAKRAMNKSYVESGGTVLSTNWNDIKEKKTDVKPPDGMEFKKW</sequence>
<dbReference type="EMBL" id="OA882276">
    <property type="protein sequence ID" value="CAD7274350.1"/>
    <property type="molecule type" value="Genomic_DNA"/>
</dbReference>
<dbReference type="Gene3D" id="1.25.40.10">
    <property type="entry name" value="Tetratricopeptide repeat domain"/>
    <property type="match status" value="1"/>
</dbReference>
<dbReference type="GO" id="GO:0016925">
    <property type="term" value="P:protein sumoylation"/>
    <property type="evidence" value="ECO:0007669"/>
    <property type="project" value="UniProtKB-UniPathway"/>
</dbReference>
<dbReference type="GO" id="GO:0005634">
    <property type="term" value="C:nucleus"/>
    <property type="evidence" value="ECO:0007669"/>
    <property type="project" value="UniProtKB-SubCell"/>
</dbReference>
<keyword evidence="9" id="KW-0862">Zinc</keyword>
<dbReference type="GO" id="GO:0051087">
    <property type="term" value="F:protein-folding chaperone binding"/>
    <property type="evidence" value="ECO:0007669"/>
    <property type="project" value="InterPro"/>
</dbReference>
<evidence type="ECO:0000256" key="4">
    <source>
        <dbReference type="ARBA" id="ARBA00008509"/>
    </source>
</evidence>
<keyword evidence="11" id="KW-0539">Nucleus</keyword>
<dbReference type="PROSITE" id="PS51048">
    <property type="entry name" value="SGS"/>
    <property type="match status" value="1"/>
</dbReference>
<keyword evidence="10" id="KW-0067">ATP-binding</keyword>
<dbReference type="InterPro" id="IPR042449">
    <property type="entry name" value="Ub-E1_IAD_1"/>
</dbReference>
<dbReference type="InterPro" id="IPR044563">
    <property type="entry name" value="Sgt1-like"/>
</dbReference>
<dbReference type="OrthoDB" id="10255449at2759"/>
<evidence type="ECO:0000256" key="8">
    <source>
        <dbReference type="ARBA" id="ARBA00022786"/>
    </source>
</evidence>
<dbReference type="Gene3D" id="3.50.50.80">
    <property type="entry name" value="Ubiquitin-activating enzyme E1, inactive adenylation domain, subdomain 1"/>
    <property type="match status" value="1"/>
</dbReference>
<dbReference type="InterPro" id="IPR028077">
    <property type="entry name" value="UAE_UbL_dom"/>
</dbReference>
<evidence type="ECO:0000256" key="2">
    <source>
        <dbReference type="ARBA" id="ARBA00004718"/>
    </source>
</evidence>
<dbReference type="InterPro" id="IPR023318">
    <property type="entry name" value="Ub_act_enz_dom_a_sf"/>
</dbReference>
<gene>
    <name evidence="15" type="ORF">NMOB1V02_LOCUS2186</name>
</gene>
<evidence type="ECO:0000256" key="9">
    <source>
        <dbReference type="ARBA" id="ARBA00022833"/>
    </source>
</evidence>
<dbReference type="InterPro" id="IPR011990">
    <property type="entry name" value="TPR-like_helical_dom_sf"/>
</dbReference>
<dbReference type="AlphaFoldDB" id="A0A7R9BIE5"/>
<evidence type="ECO:0000259" key="13">
    <source>
        <dbReference type="PROSITE" id="PS51048"/>
    </source>
</evidence>
<dbReference type="GO" id="GO:0016740">
    <property type="term" value="F:transferase activity"/>
    <property type="evidence" value="ECO:0007669"/>
    <property type="project" value="UniProtKB-KW"/>
</dbReference>
<dbReference type="Pfam" id="PF04969">
    <property type="entry name" value="CS"/>
    <property type="match status" value="1"/>
</dbReference>
<dbReference type="SUPFAM" id="SSF49764">
    <property type="entry name" value="HSP20-like chaperones"/>
    <property type="match status" value="1"/>
</dbReference>
<name>A0A7R9BIE5_9CRUS</name>
<proteinExistence type="inferred from homology"/>
<keyword evidence="5" id="KW-0808">Transferase</keyword>
<comment type="pathway">
    <text evidence="2">Protein modification; protein sumoylation.</text>
</comment>
<dbReference type="InterPro" id="IPR008978">
    <property type="entry name" value="HSP20-like_chaperone"/>
</dbReference>
<evidence type="ECO:0000256" key="10">
    <source>
        <dbReference type="ARBA" id="ARBA00022840"/>
    </source>
</evidence>
<dbReference type="InterPro" id="IPR019572">
    <property type="entry name" value="UBA_E1_SCCH"/>
</dbReference>
<evidence type="ECO:0000256" key="6">
    <source>
        <dbReference type="ARBA" id="ARBA00022723"/>
    </source>
</evidence>
<dbReference type="Pfam" id="PF00899">
    <property type="entry name" value="ThiF"/>
    <property type="match status" value="1"/>
</dbReference>
<comment type="subcellular location">
    <subcellularLocation>
        <location evidence="1">Nucleus</location>
    </subcellularLocation>
</comment>
<dbReference type="Proteomes" id="UP000678499">
    <property type="component" value="Unassembled WGS sequence"/>
</dbReference>
<evidence type="ECO:0000256" key="11">
    <source>
        <dbReference type="ARBA" id="ARBA00023242"/>
    </source>
</evidence>
<dbReference type="Pfam" id="PF10585">
    <property type="entry name" value="UBA_E1_SCCH"/>
    <property type="match status" value="1"/>
</dbReference>
<dbReference type="Gene3D" id="1.10.10.520">
    <property type="entry name" value="Ubiquitin activating enzymes (Uba3). Chain: B, domain 2"/>
    <property type="match status" value="1"/>
</dbReference>
<dbReference type="FunFam" id="3.50.50.80:FF:000002">
    <property type="entry name" value="SUMO-activating enzyme subunit 2"/>
    <property type="match status" value="1"/>
</dbReference>
<dbReference type="Pfam" id="PF05002">
    <property type="entry name" value="SGS"/>
    <property type="match status" value="1"/>
</dbReference>
<keyword evidence="7" id="KW-0547">Nucleotide-binding</keyword>
<dbReference type="Gene3D" id="2.60.40.790">
    <property type="match status" value="1"/>
</dbReference>
<dbReference type="SUPFAM" id="SSF48452">
    <property type="entry name" value="TPR-like"/>
    <property type="match status" value="1"/>
</dbReference>
<feature type="compositionally biased region" description="Polar residues" evidence="12">
    <location>
        <begin position="230"/>
        <end position="243"/>
    </location>
</feature>
<evidence type="ECO:0000256" key="5">
    <source>
        <dbReference type="ARBA" id="ARBA00022679"/>
    </source>
</evidence>
<dbReference type="PROSITE" id="PS51203">
    <property type="entry name" value="CS"/>
    <property type="match status" value="1"/>
</dbReference>
<feature type="domain" description="CS" evidence="14">
    <location>
        <begin position="764"/>
        <end position="852"/>
    </location>
</feature>
<dbReference type="FunFam" id="3.40.50.720:FF:000618">
    <property type="entry name" value="SUMO-activating enzyme subunit 2"/>
    <property type="match status" value="1"/>
</dbReference>
<feature type="domain" description="SGS" evidence="13">
    <location>
        <begin position="868"/>
        <end position="957"/>
    </location>
</feature>
<dbReference type="InterPro" id="IPR000594">
    <property type="entry name" value="ThiF_NAD_FAD-bd"/>
</dbReference>
<evidence type="ECO:0000259" key="14">
    <source>
        <dbReference type="PROSITE" id="PS51203"/>
    </source>
</evidence>
<dbReference type="SUPFAM" id="SSF69572">
    <property type="entry name" value="Activating enzymes of the ubiquitin-like proteins"/>
    <property type="match status" value="1"/>
</dbReference>
<dbReference type="UniPathway" id="UPA00886"/>
<dbReference type="CDD" id="cd06466">
    <property type="entry name" value="p23_CS_SGT1_like"/>
    <property type="match status" value="1"/>
</dbReference>
<dbReference type="Gene3D" id="3.10.290.20">
    <property type="entry name" value="Ubiquitin-like 2 activating enzyme e1b. Chain: B, domain 3"/>
    <property type="match status" value="1"/>
</dbReference>
<dbReference type="InterPro" id="IPR007052">
    <property type="entry name" value="CS_dom"/>
</dbReference>
<reference evidence="15" key="1">
    <citation type="submission" date="2020-11" db="EMBL/GenBank/DDBJ databases">
        <authorList>
            <person name="Tran Van P."/>
        </authorList>
    </citation>
    <scope>NUCLEOTIDE SEQUENCE</scope>
</reference>
<evidence type="ECO:0000256" key="1">
    <source>
        <dbReference type="ARBA" id="ARBA00004123"/>
    </source>
</evidence>
<evidence type="ECO:0000256" key="7">
    <source>
        <dbReference type="ARBA" id="ARBA00022741"/>
    </source>
</evidence>
<dbReference type="InterPro" id="IPR035985">
    <property type="entry name" value="Ubiquitin-activating_enz"/>
</dbReference>
<evidence type="ECO:0000313" key="16">
    <source>
        <dbReference type="Proteomes" id="UP000678499"/>
    </source>
</evidence>
<comment type="similarity">
    <text evidence="3">Belongs to the ubiquitin-activating E1 family.</text>
</comment>
<dbReference type="EMBL" id="CAJPEX010000239">
    <property type="protein sequence ID" value="CAG0914502.1"/>
    <property type="molecule type" value="Genomic_DNA"/>
</dbReference>
<keyword evidence="6" id="KW-0479">Metal-binding</keyword>